<evidence type="ECO:0000256" key="1">
    <source>
        <dbReference type="SAM" id="SignalP"/>
    </source>
</evidence>
<dbReference type="OrthoDB" id="977421at2759"/>
<name>A0A314XZ89_PRUYE</name>
<dbReference type="EMBL" id="PJQY01002019">
    <property type="protein sequence ID" value="PQP97060.1"/>
    <property type="molecule type" value="Genomic_DNA"/>
</dbReference>
<keyword evidence="4" id="KW-1185">Reference proteome</keyword>
<reference evidence="3 4" key="1">
    <citation type="submission" date="2018-02" db="EMBL/GenBank/DDBJ databases">
        <title>Draft genome of wild Prunus yedoensis var. nudiflora.</title>
        <authorList>
            <person name="Baek S."/>
            <person name="Kim J.-H."/>
            <person name="Choi K."/>
            <person name="Kim G.-B."/>
            <person name="Cho A."/>
            <person name="Jang H."/>
            <person name="Shin C.-H."/>
            <person name="Yu H.-J."/>
            <person name="Mun J.-H."/>
        </authorList>
    </citation>
    <scope>NUCLEOTIDE SEQUENCE [LARGE SCALE GENOMIC DNA]</scope>
    <source>
        <strain evidence="4">cv. Jeju island</strain>
        <tissue evidence="3">Leaf</tissue>
    </source>
</reference>
<dbReference type="GO" id="GO:0009055">
    <property type="term" value="F:electron transfer activity"/>
    <property type="evidence" value="ECO:0007669"/>
    <property type="project" value="InterPro"/>
</dbReference>
<protein>
    <recommendedName>
        <fullName evidence="2">Phytocyanin domain-containing protein</fullName>
    </recommendedName>
</protein>
<dbReference type="SUPFAM" id="SSF49503">
    <property type="entry name" value="Cupredoxins"/>
    <property type="match status" value="1"/>
</dbReference>
<dbReference type="PANTHER" id="PTHR34052">
    <property type="entry name" value="GLYCINE-RICH PROTEIN-LIKE"/>
    <property type="match status" value="1"/>
</dbReference>
<feature type="chain" id="PRO_5016402783" description="Phytocyanin domain-containing protein" evidence="1">
    <location>
        <begin position="26"/>
        <end position="82"/>
    </location>
</feature>
<feature type="domain" description="Phytocyanin" evidence="2">
    <location>
        <begin position="26"/>
        <end position="82"/>
    </location>
</feature>
<dbReference type="InterPro" id="IPR003245">
    <property type="entry name" value="Phytocyanin_dom"/>
</dbReference>
<gene>
    <name evidence="3" type="ORF">Pyn_14269</name>
</gene>
<dbReference type="AlphaFoldDB" id="A0A314XZ89"/>
<dbReference type="Proteomes" id="UP000250321">
    <property type="component" value="Unassembled WGS sequence"/>
</dbReference>
<dbReference type="STRING" id="2094558.A0A314XZ89"/>
<evidence type="ECO:0000313" key="3">
    <source>
        <dbReference type="EMBL" id="PQP97060.1"/>
    </source>
</evidence>
<accession>A0A314XZ89</accession>
<comment type="caution">
    <text evidence="3">The sequence shown here is derived from an EMBL/GenBank/DDBJ whole genome shotgun (WGS) entry which is preliminary data.</text>
</comment>
<dbReference type="PANTHER" id="PTHR34052:SF2">
    <property type="entry name" value="PLASTOCYANIN-LIKE DOMAIN PROTEIN"/>
    <property type="match status" value="1"/>
</dbReference>
<evidence type="ECO:0000259" key="2">
    <source>
        <dbReference type="PROSITE" id="PS51485"/>
    </source>
</evidence>
<proteinExistence type="predicted"/>
<evidence type="ECO:0000313" key="4">
    <source>
        <dbReference type="Proteomes" id="UP000250321"/>
    </source>
</evidence>
<dbReference type="PROSITE" id="PS51485">
    <property type="entry name" value="PHYTOCYANIN"/>
    <property type="match status" value="1"/>
</dbReference>
<dbReference type="Gene3D" id="2.60.40.420">
    <property type="entry name" value="Cupredoxins - blue copper proteins"/>
    <property type="match status" value="1"/>
</dbReference>
<dbReference type="InterPro" id="IPR008972">
    <property type="entry name" value="Cupredoxin"/>
</dbReference>
<sequence length="82" mass="8970">MGFSYGSHGFILILVAVSLLALGEAKTVVVGGSQGWRYGFNYTDWTLKNGPFYIKDTLVFKYDPPSNTVLMTCTYSQTCGAT</sequence>
<keyword evidence="1" id="KW-0732">Signal</keyword>
<organism evidence="3 4">
    <name type="scientific">Prunus yedoensis var. nudiflora</name>
    <dbReference type="NCBI Taxonomy" id="2094558"/>
    <lineage>
        <taxon>Eukaryota</taxon>
        <taxon>Viridiplantae</taxon>
        <taxon>Streptophyta</taxon>
        <taxon>Embryophyta</taxon>
        <taxon>Tracheophyta</taxon>
        <taxon>Spermatophyta</taxon>
        <taxon>Magnoliopsida</taxon>
        <taxon>eudicotyledons</taxon>
        <taxon>Gunneridae</taxon>
        <taxon>Pentapetalae</taxon>
        <taxon>rosids</taxon>
        <taxon>fabids</taxon>
        <taxon>Rosales</taxon>
        <taxon>Rosaceae</taxon>
        <taxon>Amygdaloideae</taxon>
        <taxon>Amygdaleae</taxon>
        <taxon>Prunus</taxon>
    </lineage>
</organism>
<feature type="signal peptide" evidence="1">
    <location>
        <begin position="1"/>
        <end position="25"/>
    </location>
</feature>